<dbReference type="InterPro" id="IPR036087">
    <property type="entry name" value="Nict_dMeBzImd_PRibTrfase_sf"/>
</dbReference>
<reference evidence="10 11" key="1">
    <citation type="submission" date="2013-08" db="EMBL/GenBank/DDBJ databases">
        <authorList>
            <person name="Weinstock G."/>
            <person name="Sodergren E."/>
            <person name="Wylie T."/>
            <person name="Fulton L."/>
            <person name="Fulton R."/>
            <person name="Fronick C."/>
            <person name="O'Laughlin M."/>
            <person name="Godfrey J."/>
            <person name="Miner T."/>
            <person name="Herter B."/>
            <person name="Appelbaum E."/>
            <person name="Cordes M."/>
            <person name="Lek S."/>
            <person name="Wollam A."/>
            <person name="Pepin K.H."/>
            <person name="Palsikar V.B."/>
            <person name="Mitreva M."/>
            <person name="Wilson R.K."/>
        </authorList>
    </citation>
    <scope>NUCLEOTIDE SEQUENCE [LARGE SCALE GENOMIC DNA]</scope>
    <source>
        <strain evidence="10 11">ATCC 15930</strain>
    </source>
</reference>
<proteinExistence type="inferred from homology"/>
<dbReference type="Proteomes" id="UP000027442">
    <property type="component" value="Unassembled WGS sequence"/>
</dbReference>
<evidence type="ECO:0000313" key="10">
    <source>
        <dbReference type="EMBL" id="KDR53515.1"/>
    </source>
</evidence>
<dbReference type="HOGENOM" id="CLU_002982_0_0_10"/>
<dbReference type="AlphaFoldDB" id="A0A069QL35"/>
<comment type="catalytic activity">
    <reaction evidence="8">
        <text>5,6-dimethylbenzimidazole + nicotinate beta-D-ribonucleotide = alpha-ribazole 5'-phosphate + nicotinate + H(+)</text>
        <dbReference type="Rhea" id="RHEA:11196"/>
        <dbReference type="ChEBI" id="CHEBI:15378"/>
        <dbReference type="ChEBI" id="CHEBI:15890"/>
        <dbReference type="ChEBI" id="CHEBI:32544"/>
        <dbReference type="ChEBI" id="CHEBI:57502"/>
        <dbReference type="ChEBI" id="CHEBI:57918"/>
        <dbReference type="EC" id="2.4.2.21"/>
    </reaction>
</comment>
<dbReference type="NCBIfam" id="TIGR03160">
    <property type="entry name" value="cobT_DBIPRT"/>
    <property type="match status" value="1"/>
</dbReference>
<evidence type="ECO:0000256" key="1">
    <source>
        <dbReference type="ARBA" id="ARBA00005049"/>
    </source>
</evidence>
<evidence type="ECO:0000256" key="2">
    <source>
        <dbReference type="ARBA" id="ARBA00007110"/>
    </source>
</evidence>
<accession>A0A069QL35</accession>
<dbReference type="CDD" id="cd02439">
    <property type="entry name" value="DMB-PRT_CobT"/>
    <property type="match status" value="1"/>
</dbReference>
<evidence type="ECO:0000256" key="6">
    <source>
        <dbReference type="ARBA" id="ARBA00022676"/>
    </source>
</evidence>
<evidence type="ECO:0000313" key="11">
    <source>
        <dbReference type="Proteomes" id="UP000027442"/>
    </source>
</evidence>
<sequence>MMHFNIPPLTLDEALVWQKIDNLNKPKGSLGMLEALAFRICRMQHTLSPTLSHPCHLLFAADHGIEREGVSVSPRAVTWQQMINFTHGGGGVNLFCKQHGFELTLVDMGVDHDLSGHPTILNRKIANGTRNFLNEPAMSQQQMLQALNTGSELAESCNAKGCNVLCLGEMGIGNTSPSSVWMSLWGNLPLSSCVGSGSGLNTEGEKHKLAILEQAVSNFKRQPLPHNDPSTIIQYFGGFEMVAAIGAMLRAAELRMIVLVDGFIMSACMLAASKLNPAVLDYAVFGHCGDESGHRQLLALMQAQPILQLGMRLGEGTGALCAYPIIESSVRMINEMNNFKDANIDKYF</sequence>
<evidence type="ECO:0000256" key="9">
    <source>
        <dbReference type="NCBIfam" id="TIGR03160"/>
    </source>
</evidence>
<evidence type="ECO:0000256" key="3">
    <source>
        <dbReference type="ARBA" id="ARBA00011991"/>
    </source>
</evidence>
<dbReference type="UniPathway" id="UPA00061">
    <property type="reaction ID" value="UER00516"/>
</dbReference>
<keyword evidence="7 10" id="KW-0808">Transferase</keyword>
<dbReference type="NCBIfam" id="NF000996">
    <property type="entry name" value="PRK00105.1"/>
    <property type="match status" value="1"/>
</dbReference>
<comment type="similarity">
    <text evidence="2">Belongs to the CobT family.</text>
</comment>
<dbReference type="FunFam" id="3.40.50.10210:FF:000001">
    <property type="entry name" value="Nicotinate-nucleotide--dimethylbenzimidazole phosphoribosyltransferase"/>
    <property type="match status" value="1"/>
</dbReference>
<dbReference type="PATRIC" id="fig|1122985.7.peg.514"/>
<evidence type="ECO:0000256" key="7">
    <source>
        <dbReference type="ARBA" id="ARBA00022679"/>
    </source>
</evidence>
<evidence type="ECO:0000256" key="8">
    <source>
        <dbReference type="ARBA" id="ARBA00047340"/>
    </source>
</evidence>
<dbReference type="PANTHER" id="PTHR43463:SF1">
    <property type="entry name" value="NICOTINATE-NUCLEOTIDE--DIMETHYLBENZIMIDAZOLE PHOSPHORIBOSYLTRANSFERASE"/>
    <property type="match status" value="1"/>
</dbReference>
<dbReference type="EC" id="2.4.2.21" evidence="3 9"/>
<dbReference type="PANTHER" id="PTHR43463">
    <property type="entry name" value="NICOTINATE-NUCLEOTIDE--DIMETHYLBENZIMIDAZOLE PHOSPHORIBOSYLTRANSFERASE"/>
    <property type="match status" value="1"/>
</dbReference>
<keyword evidence="11" id="KW-1185">Reference proteome</keyword>
<dbReference type="Pfam" id="PF02277">
    <property type="entry name" value="DBI_PRT"/>
    <property type="match status" value="1"/>
</dbReference>
<dbReference type="RefSeq" id="WP_018966225.1">
    <property type="nucleotide sequence ID" value="NZ_KB899210.1"/>
</dbReference>
<dbReference type="SUPFAM" id="SSF52733">
    <property type="entry name" value="Nicotinate mononucleotide:5,6-dimethylbenzimidazole phosphoribosyltransferase (CobT)"/>
    <property type="match status" value="1"/>
</dbReference>
<keyword evidence="5" id="KW-0169">Cobalamin biosynthesis</keyword>
<dbReference type="InterPro" id="IPR017846">
    <property type="entry name" value="Nict_dMeBzImd_PRibTrfase_bact"/>
</dbReference>
<organism evidence="10 11">
    <name type="scientific">Hoylesella loescheii DSM 19665 = JCM 12249 = ATCC 15930</name>
    <dbReference type="NCBI Taxonomy" id="1122985"/>
    <lineage>
        <taxon>Bacteria</taxon>
        <taxon>Pseudomonadati</taxon>
        <taxon>Bacteroidota</taxon>
        <taxon>Bacteroidia</taxon>
        <taxon>Bacteroidales</taxon>
        <taxon>Prevotellaceae</taxon>
        <taxon>Hoylesella</taxon>
    </lineage>
</organism>
<comment type="pathway">
    <text evidence="1">Nucleoside biosynthesis; alpha-ribazole biosynthesis; alpha-ribazole from 5,6-dimethylbenzimidazole: step 1/2.</text>
</comment>
<comment type="caution">
    <text evidence="10">The sequence shown here is derived from an EMBL/GenBank/DDBJ whole genome shotgun (WGS) entry which is preliminary data.</text>
</comment>
<name>A0A069QL35_HOYLO</name>
<evidence type="ECO:0000256" key="5">
    <source>
        <dbReference type="ARBA" id="ARBA00022573"/>
    </source>
</evidence>
<dbReference type="GO" id="GO:0008939">
    <property type="term" value="F:nicotinate-nucleotide-dimethylbenzimidazole phosphoribosyltransferase activity"/>
    <property type="evidence" value="ECO:0007669"/>
    <property type="project" value="UniProtKB-UniRule"/>
</dbReference>
<dbReference type="InterPro" id="IPR023195">
    <property type="entry name" value="Nict_dMeBzImd_PRibTrfase_N"/>
</dbReference>
<dbReference type="Gene3D" id="3.40.50.10210">
    <property type="match status" value="1"/>
</dbReference>
<dbReference type="EMBL" id="JNGW01000015">
    <property type="protein sequence ID" value="KDR53515.1"/>
    <property type="molecule type" value="Genomic_DNA"/>
</dbReference>
<dbReference type="GO" id="GO:0009236">
    <property type="term" value="P:cobalamin biosynthetic process"/>
    <property type="evidence" value="ECO:0007669"/>
    <property type="project" value="UniProtKB-UniRule"/>
</dbReference>
<evidence type="ECO:0000256" key="4">
    <source>
        <dbReference type="ARBA" id="ARBA00015486"/>
    </source>
</evidence>
<gene>
    <name evidence="10" type="ORF">HMPREF1991_00491</name>
</gene>
<keyword evidence="6 10" id="KW-0328">Glycosyltransferase</keyword>
<dbReference type="eggNOG" id="COG2038">
    <property type="taxonomic scope" value="Bacteria"/>
</dbReference>
<protein>
    <recommendedName>
        <fullName evidence="4 9">Nicotinate-nucleotide--dimethylbenzimidazole phosphoribosyltransferase</fullName>
        <ecNumber evidence="3 9">2.4.2.21</ecNumber>
    </recommendedName>
</protein>
<dbReference type="InterPro" id="IPR003200">
    <property type="entry name" value="Nict_dMeBzImd_PRibTrfase"/>
</dbReference>
<dbReference type="Gene3D" id="1.10.1610.10">
    <property type="match status" value="1"/>
</dbReference>